<dbReference type="KEGG" id="aab:A4R43_03145"/>
<proteinExistence type="predicted"/>
<dbReference type="AlphaFoldDB" id="A0A344L0R2"/>
<dbReference type="RefSeq" id="WP_113690907.1">
    <property type="nucleotide sequence ID" value="NZ_CP015163.1"/>
</dbReference>
<organism evidence="1 2">
    <name type="scientific">Amycolatopsis albispora</name>
    <dbReference type="NCBI Taxonomy" id="1804986"/>
    <lineage>
        <taxon>Bacteria</taxon>
        <taxon>Bacillati</taxon>
        <taxon>Actinomycetota</taxon>
        <taxon>Actinomycetes</taxon>
        <taxon>Pseudonocardiales</taxon>
        <taxon>Pseudonocardiaceae</taxon>
        <taxon>Amycolatopsis</taxon>
    </lineage>
</organism>
<protein>
    <submittedName>
        <fullName evidence="1">Uncharacterized protein</fullName>
    </submittedName>
</protein>
<dbReference type="Proteomes" id="UP000250434">
    <property type="component" value="Chromosome"/>
</dbReference>
<name>A0A344L0R2_9PSEU</name>
<keyword evidence="2" id="KW-1185">Reference proteome</keyword>
<gene>
    <name evidence="1" type="ORF">A4R43_03145</name>
</gene>
<reference evidence="1 2" key="1">
    <citation type="submission" date="2016-04" db="EMBL/GenBank/DDBJ databases">
        <title>Complete genome sequence and analysis of deep-sea sediment isolate, Amycolatopsis sp. WP1.</title>
        <authorList>
            <person name="Wang H."/>
            <person name="Chen S."/>
            <person name="Wu Q."/>
        </authorList>
    </citation>
    <scope>NUCLEOTIDE SEQUENCE [LARGE SCALE GENOMIC DNA]</scope>
    <source>
        <strain evidence="1 2">WP1</strain>
    </source>
</reference>
<evidence type="ECO:0000313" key="1">
    <source>
        <dbReference type="EMBL" id="AXB41636.1"/>
    </source>
</evidence>
<evidence type="ECO:0000313" key="2">
    <source>
        <dbReference type="Proteomes" id="UP000250434"/>
    </source>
</evidence>
<accession>A0A344L0R2</accession>
<sequence>MDGGGRRRLGWVLAALTAAVAVVSTGVVLLVSAPGEPDAGEFAGDVAEVLTQGGDEPFRAVFCESAVERRDGVDVFALVRPITVTVQTVVNESDTHALAVLAIDKERDRVFLSMDKQQPGWCVSAIHLCTPAAEPSFDPPRLPCAGLLGRD</sequence>
<dbReference type="EMBL" id="CP015163">
    <property type="protein sequence ID" value="AXB41636.1"/>
    <property type="molecule type" value="Genomic_DNA"/>
</dbReference>